<accession>A0A820KT71</accession>
<name>A0A820KT71_9BILA</name>
<dbReference type="EMBL" id="CAJOBB010017977">
    <property type="protein sequence ID" value="CAF4344459.1"/>
    <property type="molecule type" value="Genomic_DNA"/>
</dbReference>
<feature type="transmembrane region" description="Helical" evidence="1">
    <location>
        <begin position="31"/>
        <end position="49"/>
    </location>
</feature>
<protein>
    <submittedName>
        <fullName evidence="2">Uncharacterized protein</fullName>
    </submittedName>
</protein>
<reference evidence="2" key="1">
    <citation type="submission" date="2021-02" db="EMBL/GenBank/DDBJ databases">
        <authorList>
            <person name="Nowell W R."/>
        </authorList>
    </citation>
    <scope>NUCLEOTIDE SEQUENCE</scope>
</reference>
<gene>
    <name evidence="2" type="ORF">KXQ929_LOCUS47905</name>
</gene>
<sequence length="110" mass="13253">DSIVKVQENTEFYWRYQRYPFVREYFERLPFAYPPLILVSHFMLFLLTIRRTLCPKYSRNRAGTQTQISTLQKITPIFKMIPIKSSQNEQWDLFENAATYGYARSILEKT</sequence>
<organism evidence="2 3">
    <name type="scientific">Adineta steineri</name>
    <dbReference type="NCBI Taxonomy" id="433720"/>
    <lineage>
        <taxon>Eukaryota</taxon>
        <taxon>Metazoa</taxon>
        <taxon>Spiralia</taxon>
        <taxon>Gnathifera</taxon>
        <taxon>Rotifera</taxon>
        <taxon>Eurotatoria</taxon>
        <taxon>Bdelloidea</taxon>
        <taxon>Adinetida</taxon>
        <taxon>Adinetidae</taxon>
        <taxon>Adineta</taxon>
    </lineage>
</organism>
<evidence type="ECO:0000313" key="2">
    <source>
        <dbReference type="EMBL" id="CAF4344459.1"/>
    </source>
</evidence>
<comment type="caution">
    <text evidence="2">The sequence shown here is derived from an EMBL/GenBank/DDBJ whole genome shotgun (WGS) entry which is preliminary data.</text>
</comment>
<keyword evidence="1" id="KW-0472">Membrane</keyword>
<evidence type="ECO:0000256" key="1">
    <source>
        <dbReference type="SAM" id="Phobius"/>
    </source>
</evidence>
<dbReference type="Proteomes" id="UP000663868">
    <property type="component" value="Unassembled WGS sequence"/>
</dbReference>
<keyword evidence="1" id="KW-1133">Transmembrane helix</keyword>
<feature type="non-terminal residue" evidence="2">
    <location>
        <position position="110"/>
    </location>
</feature>
<proteinExistence type="predicted"/>
<dbReference type="AlphaFoldDB" id="A0A820KT71"/>
<evidence type="ECO:0000313" key="3">
    <source>
        <dbReference type="Proteomes" id="UP000663868"/>
    </source>
</evidence>
<keyword evidence="1" id="KW-0812">Transmembrane</keyword>